<evidence type="ECO:0000313" key="1">
    <source>
        <dbReference type="EMBL" id="NUZ08878.1"/>
    </source>
</evidence>
<evidence type="ECO:0000313" key="2">
    <source>
        <dbReference type="Proteomes" id="UP000529637"/>
    </source>
</evidence>
<reference evidence="1 2" key="1">
    <citation type="submission" date="2020-06" db="EMBL/GenBank/DDBJ databases">
        <title>Schlegella sp. ID0723 isolated from air conditioner.</title>
        <authorList>
            <person name="Kim D.Y."/>
            <person name="Kim D.-U."/>
        </authorList>
    </citation>
    <scope>NUCLEOTIDE SEQUENCE [LARGE SCALE GENOMIC DNA]</scope>
    <source>
        <strain evidence="1 2">ID0723</strain>
    </source>
</reference>
<sequence length="67" mass="7059">MTQMVVAAAGKDWGALKEQGRKDAQAGIKAKLNKEVASRMTAAQLTESDPNGCVRGFLRRIGAALTA</sequence>
<name>A0A7Y6NTB3_9BURK</name>
<comment type="caution">
    <text evidence="1">The sequence shown here is derived from an EMBL/GenBank/DDBJ whole genome shotgun (WGS) entry which is preliminary data.</text>
</comment>
<dbReference type="AlphaFoldDB" id="A0A7Y6NTB3"/>
<dbReference type="EMBL" id="JABWMJ010000018">
    <property type="protein sequence ID" value="NUZ08878.1"/>
    <property type="molecule type" value="Genomic_DNA"/>
</dbReference>
<dbReference type="Proteomes" id="UP000529637">
    <property type="component" value="Unassembled WGS sequence"/>
</dbReference>
<gene>
    <name evidence="1" type="ORF">HQN59_24340</name>
</gene>
<organism evidence="1 2">
    <name type="scientific">Piscinibacter koreensis</name>
    <dbReference type="NCBI Taxonomy" id="2742824"/>
    <lineage>
        <taxon>Bacteria</taxon>
        <taxon>Pseudomonadati</taxon>
        <taxon>Pseudomonadota</taxon>
        <taxon>Betaproteobacteria</taxon>
        <taxon>Burkholderiales</taxon>
        <taxon>Sphaerotilaceae</taxon>
        <taxon>Piscinibacter</taxon>
    </lineage>
</organism>
<proteinExistence type="predicted"/>
<accession>A0A7Y6NTB3</accession>
<keyword evidence="2" id="KW-1185">Reference proteome</keyword>
<protein>
    <submittedName>
        <fullName evidence="1">Uncharacterized protein</fullName>
    </submittedName>
</protein>